<protein>
    <submittedName>
        <fullName evidence="2">Uncharacterized protein</fullName>
    </submittedName>
</protein>
<name>A0A4C1VH76_EUMVA</name>
<organism evidence="2 3">
    <name type="scientific">Eumeta variegata</name>
    <name type="common">Bagworm moth</name>
    <name type="synonym">Eumeta japonica</name>
    <dbReference type="NCBI Taxonomy" id="151549"/>
    <lineage>
        <taxon>Eukaryota</taxon>
        <taxon>Metazoa</taxon>
        <taxon>Ecdysozoa</taxon>
        <taxon>Arthropoda</taxon>
        <taxon>Hexapoda</taxon>
        <taxon>Insecta</taxon>
        <taxon>Pterygota</taxon>
        <taxon>Neoptera</taxon>
        <taxon>Endopterygota</taxon>
        <taxon>Lepidoptera</taxon>
        <taxon>Glossata</taxon>
        <taxon>Ditrysia</taxon>
        <taxon>Tineoidea</taxon>
        <taxon>Psychidae</taxon>
        <taxon>Oiketicinae</taxon>
        <taxon>Eumeta</taxon>
    </lineage>
</organism>
<dbReference type="AlphaFoldDB" id="A0A4C1VH76"/>
<proteinExistence type="predicted"/>
<feature type="compositionally biased region" description="Polar residues" evidence="1">
    <location>
        <begin position="11"/>
        <end position="32"/>
    </location>
</feature>
<evidence type="ECO:0000313" key="3">
    <source>
        <dbReference type="Proteomes" id="UP000299102"/>
    </source>
</evidence>
<gene>
    <name evidence="2" type="ORF">EVAR_23674_1</name>
</gene>
<comment type="caution">
    <text evidence="2">The sequence shown here is derived from an EMBL/GenBank/DDBJ whole genome shotgun (WGS) entry which is preliminary data.</text>
</comment>
<reference evidence="2 3" key="1">
    <citation type="journal article" date="2019" name="Commun. Biol.">
        <title>The bagworm genome reveals a unique fibroin gene that provides high tensile strength.</title>
        <authorList>
            <person name="Kono N."/>
            <person name="Nakamura H."/>
            <person name="Ohtoshi R."/>
            <person name="Tomita M."/>
            <person name="Numata K."/>
            <person name="Arakawa K."/>
        </authorList>
    </citation>
    <scope>NUCLEOTIDE SEQUENCE [LARGE SCALE GENOMIC DNA]</scope>
</reference>
<keyword evidence="3" id="KW-1185">Reference proteome</keyword>
<feature type="compositionally biased region" description="Basic and acidic residues" evidence="1">
    <location>
        <begin position="1"/>
        <end position="10"/>
    </location>
</feature>
<dbReference type="EMBL" id="BGZK01000349">
    <property type="protein sequence ID" value="GBP38468.1"/>
    <property type="molecule type" value="Genomic_DNA"/>
</dbReference>
<accession>A0A4C1VH76</accession>
<feature type="region of interest" description="Disordered" evidence="1">
    <location>
        <begin position="1"/>
        <end position="32"/>
    </location>
</feature>
<sequence>MADIHLRETRNLPTSRSIIQSTQDISKGTSHSSRVGFAHAARTYRVSRGPHNGARFSSRELLKNIRSITRADSRPATVYAALFAAYR</sequence>
<evidence type="ECO:0000313" key="2">
    <source>
        <dbReference type="EMBL" id="GBP38468.1"/>
    </source>
</evidence>
<dbReference type="Proteomes" id="UP000299102">
    <property type="component" value="Unassembled WGS sequence"/>
</dbReference>
<evidence type="ECO:0000256" key="1">
    <source>
        <dbReference type="SAM" id="MobiDB-lite"/>
    </source>
</evidence>